<evidence type="ECO:0000259" key="2">
    <source>
        <dbReference type="PROSITE" id="PS51708"/>
    </source>
</evidence>
<dbReference type="Gene3D" id="2.40.320.10">
    <property type="entry name" value="Hypothetical Protein Pfu-838710-001"/>
    <property type="match status" value="1"/>
</dbReference>
<dbReference type="STRING" id="1344003.SAMN05445060_2629"/>
<dbReference type="Pfam" id="PF05235">
    <property type="entry name" value="CHAD"/>
    <property type="match status" value="1"/>
</dbReference>
<dbReference type="EMBL" id="FTNT01000007">
    <property type="protein sequence ID" value="SIS09218.1"/>
    <property type="molecule type" value="Genomic_DNA"/>
</dbReference>
<dbReference type="Proteomes" id="UP000186218">
    <property type="component" value="Unassembled WGS sequence"/>
</dbReference>
<dbReference type="InterPro" id="IPR033469">
    <property type="entry name" value="CYTH-like_dom_sf"/>
</dbReference>
<dbReference type="PANTHER" id="PTHR39339">
    <property type="entry name" value="SLR1444 PROTEIN"/>
    <property type="match status" value="1"/>
</dbReference>
<dbReference type="SMART" id="SM01118">
    <property type="entry name" value="CYTH"/>
    <property type="match status" value="1"/>
</dbReference>
<name>A0A1N7G9J9_9NOCA</name>
<evidence type="ECO:0000259" key="1">
    <source>
        <dbReference type="PROSITE" id="PS51707"/>
    </source>
</evidence>
<keyword evidence="4" id="KW-1185">Reference proteome</keyword>
<sequence>MSATEHLEIELKFDVDAGRVVPDLSGLPGVATVADPYVESLQAIYYDTERLDLLSNKITLRRRRGGHDAGWHLKRPSVGAGRRELHLPDDGIVADIGDIAAAGVESSSPVPDELIVPVLALTRHHTLIPIASIDTRRTVTELLDAEGAVLAVMCADQVTAQSLLPHGAGHQWAEWEFELDGGGRGLLDAAESALIAAGAQTASSASKLARTVGDIPPRRRHGMGAEPTALELVLTQVAQHVDLLVANDPLVRADEPDAVHQMRVAARRIRSVLHGFPDVIWGPKTRHVADELKLLGQLLGAARDAEVQLARNEDSLAGEDPGAGLRTLLVDELARTRADAMAVIQTSMHSDRYFALLDGLDELLARPEPGERAENPAEDEIRRAVRKGRKAVARAQAHAAELPEGCDEWTEAMHTVRKKAKRLRYSAESAADLPNGVATKKHKTIAKAAKRIQSSLGDLHDAALARERLREALTHDGLHRHDAFVLGRIDAHEQRLSDAALAEYRAVAREL</sequence>
<dbReference type="Pfam" id="PF01928">
    <property type="entry name" value="CYTH"/>
    <property type="match status" value="1"/>
</dbReference>
<gene>
    <name evidence="3" type="ORF">SAMN05445060_2629</name>
</gene>
<dbReference type="Gene3D" id="1.40.20.10">
    <property type="entry name" value="CHAD domain"/>
    <property type="match status" value="1"/>
</dbReference>
<dbReference type="InterPro" id="IPR007899">
    <property type="entry name" value="CHAD_dom"/>
</dbReference>
<evidence type="ECO:0000313" key="4">
    <source>
        <dbReference type="Proteomes" id="UP000186218"/>
    </source>
</evidence>
<dbReference type="CDD" id="cd07374">
    <property type="entry name" value="CYTH-like_Pase"/>
    <property type="match status" value="1"/>
</dbReference>
<dbReference type="AlphaFoldDB" id="A0A1N7G9J9"/>
<organism evidence="3 4">
    <name type="scientific">Williamsia sterculiae</name>
    <dbReference type="NCBI Taxonomy" id="1344003"/>
    <lineage>
        <taxon>Bacteria</taxon>
        <taxon>Bacillati</taxon>
        <taxon>Actinomycetota</taxon>
        <taxon>Actinomycetes</taxon>
        <taxon>Mycobacteriales</taxon>
        <taxon>Nocardiaceae</taxon>
        <taxon>Williamsia</taxon>
    </lineage>
</organism>
<dbReference type="PANTHER" id="PTHR39339:SF1">
    <property type="entry name" value="CHAD DOMAIN-CONTAINING PROTEIN"/>
    <property type="match status" value="1"/>
</dbReference>
<dbReference type="OrthoDB" id="9777271at2"/>
<dbReference type="SMART" id="SM00880">
    <property type="entry name" value="CHAD"/>
    <property type="match status" value="1"/>
</dbReference>
<proteinExistence type="predicted"/>
<dbReference type="InterPro" id="IPR023577">
    <property type="entry name" value="CYTH_domain"/>
</dbReference>
<evidence type="ECO:0000313" key="3">
    <source>
        <dbReference type="EMBL" id="SIS09218.1"/>
    </source>
</evidence>
<reference evidence="3 4" key="1">
    <citation type="submission" date="2017-01" db="EMBL/GenBank/DDBJ databases">
        <authorList>
            <person name="Mah S.A."/>
            <person name="Swanson W.J."/>
            <person name="Moy G.W."/>
            <person name="Vacquier V.D."/>
        </authorList>
    </citation>
    <scope>NUCLEOTIDE SEQUENCE [LARGE SCALE GENOMIC DNA]</scope>
    <source>
        <strain evidence="3 4">CPCC 203464</strain>
    </source>
</reference>
<accession>A0A1N7G9J9</accession>
<dbReference type="InterPro" id="IPR038186">
    <property type="entry name" value="CHAD_dom_sf"/>
</dbReference>
<dbReference type="SUPFAM" id="SSF55154">
    <property type="entry name" value="CYTH-like phosphatases"/>
    <property type="match status" value="1"/>
</dbReference>
<protein>
    <submittedName>
        <fullName evidence="3">CHAD domain-containing protein</fullName>
    </submittedName>
</protein>
<dbReference type="PROSITE" id="PS51707">
    <property type="entry name" value="CYTH"/>
    <property type="match status" value="1"/>
</dbReference>
<feature type="domain" description="CHAD" evidence="2">
    <location>
        <begin position="226"/>
        <end position="511"/>
    </location>
</feature>
<dbReference type="RefSeq" id="WP_076480169.1">
    <property type="nucleotide sequence ID" value="NZ_FTNT01000007.1"/>
</dbReference>
<feature type="domain" description="CYTH" evidence="1">
    <location>
        <begin position="6"/>
        <end position="218"/>
    </location>
</feature>
<dbReference type="PROSITE" id="PS51708">
    <property type="entry name" value="CHAD"/>
    <property type="match status" value="1"/>
</dbReference>